<feature type="transmembrane region" description="Helical" evidence="2">
    <location>
        <begin position="521"/>
        <end position="546"/>
    </location>
</feature>
<dbReference type="RefSeq" id="WP_345022203.1">
    <property type="nucleotide sequence ID" value="NZ_BAAAZY010000046.1"/>
</dbReference>
<evidence type="ECO:0000256" key="2">
    <source>
        <dbReference type="SAM" id="Phobius"/>
    </source>
</evidence>
<feature type="transmembrane region" description="Helical" evidence="2">
    <location>
        <begin position="489"/>
        <end position="509"/>
    </location>
</feature>
<evidence type="ECO:0000256" key="1">
    <source>
        <dbReference type="SAM" id="Coils"/>
    </source>
</evidence>
<accession>A0ABP6UJR9</accession>
<proteinExistence type="predicted"/>
<keyword evidence="2" id="KW-0812">Transmembrane</keyword>
<name>A0ABP6UJR9_9ACTN</name>
<evidence type="ECO:0000313" key="3">
    <source>
        <dbReference type="EMBL" id="GAA3509856.1"/>
    </source>
</evidence>
<evidence type="ECO:0000313" key="4">
    <source>
        <dbReference type="Proteomes" id="UP001499984"/>
    </source>
</evidence>
<keyword evidence="4" id="KW-1185">Reference proteome</keyword>
<protein>
    <submittedName>
        <fullName evidence="3">Uncharacterized protein</fullName>
    </submittedName>
</protein>
<dbReference type="Proteomes" id="UP001499984">
    <property type="component" value="Unassembled WGS sequence"/>
</dbReference>
<keyword evidence="2" id="KW-1133">Transmembrane helix</keyword>
<keyword evidence="2" id="KW-0472">Membrane</keyword>
<feature type="coiled-coil region" evidence="1">
    <location>
        <begin position="255"/>
        <end position="282"/>
    </location>
</feature>
<gene>
    <name evidence="3" type="ORF">GCM10022233_88190</name>
</gene>
<keyword evidence="1" id="KW-0175">Coiled coil</keyword>
<dbReference type="EMBL" id="BAAAZY010000046">
    <property type="protein sequence ID" value="GAA3509856.1"/>
    <property type="molecule type" value="Genomic_DNA"/>
</dbReference>
<feature type="coiled-coil region" evidence="1">
    <location>
        <begin position="133"/>
        <end position="174"/>
    </location>
</feature>
<reference evidence="4" key="1">
    <citation type="journal article" date="2019" name="Int. J. Syst. Evol. Microbiol.">
        <title>The Global Catalogue of Microorganisms (GCM) 10K type strain sequencing project: providing services to taxonomists for standard genome sequencing and annotation.</title>
        <authorList>
            <consortium name="The Broad Institute Genomics Platform"/>
            <consortium name="The Broad Institute Genome Sequencing Center for Infectious Disease"/>
            <person name="Wu L."/>
            <person name="Ma J."/>
        </authorList>
    </citation>
    <scope>NUCLEOTIDE SEQUENCE [LARGE SCALE GENOMIC DNA]</scope>
    <source>
        <strain evidence="4">JCM 16925</strain>
    </source>
</reference>
<organism evidence="3 4">
    <name type="scientific">Streptomyces shaanxiensis</name>
    <dbReference type="NCBI Taxonomy" id="653357"/>
    <lineage>
        <taxon>Bacteria</taxon>
        <taxon>Bacillati</taxon>
        <taxon>Actinomycetota</taxon>
        <taxon>Actinomycetes</taxon>
        <taxon>Kitasatosporales</taxon>
        <taxon>Streptomycetaceae</taxon>
        <taxon>Streptomyces</taxon>
    </lineage>
</organism>
<feature type="transmembrane region" description="Helical" evidence="2">
    <location>
        <begin position="558"/>
        <end position="580"/>
    </location>
</feature>
<sequence>MGRPLGALKGRTEQANEFARWLRRITTGVTVRTLEEDFPYGKSSWSGFRDGSRLPPADLVEQVAARYLREPAMRKRQLEHGLALLAAAQQAAKALEDDTANSNPDLSVMLAAHRRFDPMTAALLRLDDARLRQIDAMQKLAASERRREELEAMVSVLEQRITILESERDQAREETRAELQRELQMSLEYRHQADEKLKHARSAEERARQLRLAAEKQVARERVALLRVDRDAATDAVSPLAPGSSLADDLQLPPLHHIRELLDIAQEQLDAQDDELDDLGEQLGAEVAEGAVDDPMAARIVWGQVVDTDVPAPSLDNAGKPLTSKDGSQAVRELGPATVPEAGFAAVAGGQRAGSVGLVSGLNAVSTPEALSTALSRLLRRAGVQSIGQLTAMFPADMKDDVFDTAVSRWIDGDDLPDTWPHLEALVRLMGATNDEVVAFQQAYDRIVSSRSAAWFSSAGDLADLAPFTRGLQRIIRPSATPKTRTGDWLLTLFAPAAIVALTTAYTAGLQASPGPGPAQLLGYGAVLLSACVLILLVTTRVTVLCARPERPLLHKRFTTASLATSLLAMPAGLVLPWLVDCDTPGRWFAHLVGLV</sequence>
<comment type="caution">
    <text evidence="3">The sequence shown here is derived from an EMBL/GenBank/DDBJ whole genome shotgun (WGS) entry which is preliminary data.</text>
</comment>